<evidence type="ECO:0000313" key="2">
    <source>
        <dbReference type="Proteomes" id="UP000320095"/>
    </source>
</evidence>
<comment type="caution">
    <text evidence="1">The sequence shown here is derived from an EMBL/GenBank/DDBJ whole genome shotgun (WGS) entry which is preliminary data.</text>
</comment>
<protein>
    <submittedName>
        <fullName evidence="1">Uncharacterized protein</fullName>
    </submittedName>
</protein>
<dbReference type="EMBL" id="RCZG01000008">
    <property type="protein sequence ID" value="TPG32384.1"/>
    <property type="molecule type" value="Genomic_DNA"/>
</dbReference>
<name>A0A502E4W7_9MYCO</name>
<proteinExistence type="predicted"/>
<accession>A0A502E4W7</accession>
<reference evidence="1 2" key="1">
    <citation type="journal article" date="2019" name="Environ. Microbiol.">
        <title>Species interactions and distinct microbial communities in high Arctic permafrost affected cryosols are associated with the CH4 and CO2 gas fluxes.</title>
        <authorList>
            <person name="Altshuler I."/>
            <person name="Hamel J."/>
            <person name="Turney S."/>
            <person name="Magnuson E."/>
            <person name="Levesque R."/>
            <person name="Greer C."/>
            <person name="Whyte L.G."/>
        </authorList>
    </citation>
    <scope>NUCLEOTIDE SEQUENCE [LARGE SCALE GENOMIC DNA]</scope>
    <source>
        <strain evidence="1 2">S5.20</strain>
    </source>
</reference>
<organism evidence="1 2">
    <name type="scientific">Mycolicibacterium hodleri</name>
    <dbReference type="NCBI Taxonomy" id="49897"/>
    <lineage>
        <taxon>Bacteria</taxon>
        <taxon>Bacillati</taxon>
        <taxon>Actinomycetota</taxon>
        <taxon>Actinomycetes</taxon>
        <taxon>Mycobacteriales</taxon>
        <taxon>Mycobacteriaceae</taxon>
        <taxon>Mycolicibacterium</taxon>
    </lineage>
</organism>
<dbReference type="AlphaFoldDB" id="A0A502E4W7"/>
<gene>
    <name evidence="1" type="ORF">EAH80_19045</name>
</gene>
<keyword evidence="2" id="KW-1185">Reference proteome</keyword>
<sequence>MDGSTDLLFRFYPHAARVRPTYRKTRGPDGPFDGDMNGVLVFVTSGRIASSTEFGTAGSQRSVLAAQRSPDHAIGSNDAPLSLIVATVGGARVAETVVSDNAAGLRSRFPEHRVVHFGDTPHNGVRESGS</sequence>
<evidence type="ECO:0000313" key="1">
    <source>
        <dbReference type="EMBL" id="TPG32384.1"/>
    </source>
</evidence>
<dbReference type="Proteomes" id="UP000320095">
    <property type="component" value="Unassembled WGS sequence"/>
</dbReference>